<dbReference type="Proteomes" id="UP001195483">
    <property type="component" value="Unassembled WGS sequence"/>
</dbReference>
<protein>
    <submittedName>
        <fullName evidence="3">Uncharacterized protein</fullName>
    </submittedName>
</protein>
<organism evidence="3 4">
    <name type="scientific">Potamilus streckersoni</name>
    <dbReference type="NCBI Taxonomy" id="2493646"/>
    <lineage>
        <taxon>Eukaryota</taxon>
        <taxon>Metazoa</taxon>
        <taxon>Spiralia</taxon>
        <taxon>Lophotrochozoa</taxon>
        <taxon>Mollusca</taxon>
        <taxon>Bivalvia</taxon>
        <taxon>Autobranchia</taxon>
        <taxon>Heteroconchia</taxon>
        <taxon>Palaeoheterodonta</taxon>
        <taxon>Unionida</taxon>
        <taxon>Unionoidea</taxon>
        <taxon>Unionidae</taxon>
        <taxon>Ambleminae</taxon>
        <taxon>Lampsilini</taxon>
        <taxon>Potamilus</taxon>
    </lineage>
</organism>
<keyword evidence="4" id="KW-1185">Reference proteome</keyword>
<feature type="compositionally biased region" description="Low complexity" evidence="1">
    <location>
        <begin position="1"/>
        <end position="22"/>
    </location>
</feature>
<feature type="region of interest" description="Disordered" evidence="1">
    <location>
        <begin position="1"/>
        <end position="65"/>
    </location>
</feature>
<keyword evidence="2" id="KW-0812">Transmembrane</keyword>
<evidence type="ECO:0000256" key="2">
    <source>
        <dbReference type="SAM" id="Phobius"/>
    </source>
</evidence>
<comment type="caution">
    <text evidence="3">The sequence shown here is derived from an EMBL/GenBank/DDBJ whole genome shotgun (WGS) entry which is preliminary data.</text>
</comment>
<name>A0AAE0SAH8_9BIVA</name>
<gene>
    <name evidence="3" type="ORF">CHS0354_014896</name>
</gene>
<evidence type="ECO:0000256" key="1">
    <source>
        <dbReference type="SAM" id="MobiDB-lite"/>
    </source>
</evidence>
<feature type="transmembrane region" description="Helical" evidence="2">
    <location>
        <begin position="69"/>
        <end position="88"/>
    </location>
</feature>
<accession>A0AAE0SAH8</accession>
<reference evidence="3" key="1">
    <citation type="journal article" date="2021" name="Genome Biol. Evol.">
        <title>A High-Quality Reference Genome for a Parasitic Bivalve with Doubly Uniparental Inheritance (Bivalvia: Unionida).</title>
        <authorList>
            <person name="Smith C.H."/>
        </authorList>
    </citation>
    <scope>NUCLEOTIDE SEQUENCE</scope>
    <source>
        <strain evidence="3">CHS0354</strain>
    </source>
</reference>
<reference evidence="3" key="3">
    <citation type="submission" date="2023-05" db="EMBL/GenBank/DDBJ databases">
        <authorList>
            <person name="Smith C.H."/>
        </authorList>
    </citation>
    <scope>NUCLEOTIDE SEQUENCE</scope>
    <source>
        <strain evidence="3">CHS0354</strain>
        <tissue evidence="3">Mantle</tissue>
    </source>
</reference>
<evidence type="ECO:0000313" key="4">
    <source>
        <dbReference type="Proteomes" id="UP001195483"/>
    </source>
</evidence>
<keyword evidence="2" id="KW-0472">Membrane</keyword>
<dbReference type="EMBL" id="JAEAOA010000914">
    <property type="protein sequence ID" value="KAK3588321.1"/>
    <property type="molecule type" value="Genomic_DNA"/>
</dbReference>
<dbReference type="AlphaFoldDB" id="A0AAE0SAH8"/>
<proteinExistence type="predicted"/>
<sequence length="89" mass="9124">MLQATSSNTSTTIETSIETPSTAVSVTIPSSNAPSAVSTITSAGTKESASPTPGSNQTDTSNNSGVQPILANVLMTFALLLLHFAHYVR</sequence>
<evidence type="ECO:0000313" key="3">
    <source>
        <dbReference type="EMBL" id="KAK3588321.1"/>
    </source>
</evidence>
<reference evidence="3" key="2">
    <citation type="journal article" date="2021" name="Genome Biol. Evol.">
        <title>Developing a high-quality reference genome for a parasitic bivalve with doubly uniparental inheritance (Bivalvia: Unionida).</title>
        <authorList>
            <person name="Smith C.H."/>
        </authorList>
    </citation>
    <scope>NUCLEOTIDE SEQUENCE</scope>
    <source>
        <strain evidence="3">CHS0354</strain>
        <tissue evidence="3">Mantle</tissue>
    </source>
</reference>
<keyword evidence="2" id="KW-1133">Transmembrane helix</keyword>
<feature type="compositionally biased region" description="Polar residues" evidence="1">
    <location>
        <begin position="23"/>
        <end position="65"/>
    </location>
</feature>